<sequence length="268" mass="27456">MTGYIVPRLGSALASEWTKLRSVRSTWLTLAVAAAVGLGLTVLFTVVIGSDFPTMDAQARQALRPVSVGTVGLSLALVLFIVFGTGSTAPEFASRMISVTLAVTARRGRWLAAKALVVGAVAAVAGTVLTVASFVLGQSVLAGAGAPHASLGDSGVVRVLAGWTAEMVVFSVLAVFVAVLLRSAAGTIAALLAVIYLPAMFGDMLPAWVSEYVLRFLPGMAAGTLAELNPDPASPTYLPPWAAGLVLVGWIAGLALLARATLSARDAR</sequence>
<evidence type="ECO:0000313" key="2">
    <source>
        <dbReference type="EMBL" id="RZQ59759.1"/>
    </source>
</evidence>
<keyword evidence="1" id="KW-0472">Membrane</keyword>
<keyword evidence="3" id="KW-1185">Reference proteome</keyword>
<accession>A0A4Q7IZ58</accession>
<keyword evidence="1" id="KW-1133">Transmembrane helix</keyword>
<organism evidence="2 3">
    <name type="scientific">Amycolatopsis suaedae</name>
    <dbReference type="NCBI Taxonomy" id="2510978"/>
    <lineage>
        <taxon>Bacteria</taxon>
        <taxon>Bacillati</taxon>
        <taxon>Actinomycetota</taxon>
        <taxon>Actinomycetes</taxon>
        <taxon>Pseudonocardiales</taxon>
        <taxon>Pseudonocardiaceae</taxon>
        <taxon>Amycolatopsis</taxon>
    </lineage>
</organism>
<dbReference type="EMBL" id="SFCC01000021">
    <property type="protein sequence ID" value="RZQ59759.1"/>
    <property type="molecule type" value="Genomic_DNA"/>
</dbReference>
<dbReference type="AlphaFoldDB" id="A0A4Q7IZ58"/>
<dbReference type="Proteomes" id="UP000292003">
    <property type="component" value="Unassembled WGS sequence"/>
</dbReference>
<proteinExistence type="predicted"/>
<feature type="transmembrane region" description="Helical" evidence="1">
    <location>
        <begin position="241"/>
        <end position="262"/>
    </location>
</feature>
<name>A0A4Q7IZ58_9PSEU</name>
<feature type="transmembrane region" description="Helical" evidence="1">
    <location>
        <begin position="27"/>
        <end position="48"/>
    </location>
</feature>
<dbReference type="RefSeq" id="WP_130479324.1">
    <property type="nucleotide sequence ID" value="NZ_SFCC01000021.1"/>
</dbReference>
<dbReference type="OrthoDB" id="3297477at2"/>
<reference evidence="2 3" key="1">
    <citation type="submission" date="2019-02" db="EMBL/GenBank/DDBJ databases">
        <title>Draft genome sequence of Amycolatopsis sp. 8-3EHSu isolated from roots of Suaeda maritima.</title>
        <authorList>
            <person name="Duangmal K."/>
            <person name="Chantavorakit T."/>
        </authorList>
    </citation>
    <scope>NUCLEOTIDE SEQUENCE [LARGE SCALE GENOMIC DNA]</scope>
    <source>
        <strain evidence="2 3">8-3EHSu</strain>
    </source>
</reference>
<evidence type="ECO:0000313" key="3">
    <source>
        <dbReference type="Proteomes" id="UP000292003"/>
    </source>
</evidence>
<feature type="transmembrane region" description="Helical" evidence="1">
    <location>
        <begin position="156"/>
        <end position="181"/>
    </location>
</feature>
<evidence type="ECO:0008006" key="4">
    <source>
        <dbReference type="Google" id="ProtNLM"/>
    </source>
</evidence>
<gene>
    <name evidence="2" type="ORF">EWH70_32035</name>
</gene>
<keyword evidence="1" id="KW-0812">Transmembrane</keyword>
<feature type="transmembrane region" description="Helical" evidence="1">
    <location>
        <begin position="188"/>
        <end position="209"/>
    </location>
</feature>
<feature type="transmembrane region" description="Helical" evidence="1">
    <location>
        <begin position="68"/>
        <end position="89"/>
    </location>
</feature>
<comment type="caution">
    <text evidence="2">The sequence shown here is derived from an EMBL/GenBank/DDBJ whole genome shotgun (WGS) entry which is preliminary data.</text>
</comment>
<feature type="transmembrane region" description="Helical" evidence="1">
    <location>
        <begin position="110"/>
        <end position="136"/>
    </location>
</feature>
<protein>
    <recommendedName>
        <fullName evidence="4">ABC transporter permease</fullName>
    </recommendedName>
</protein>
<evidence type="ECO:0000256" key="1">
    <source>
        <dbReference type="SAM" id="Phobius"/>
    </source>
</evidence>